<dbReference type="EMBL" id="GBXM01012097">
    <property type="protein sequence ID" value="JAH96480.1"/>
    <property type="molecule type" value="Transcribed_RNA"/>
</dbReference>
<evidence type="ECO:0000313" key="1">
    <source>
        <dbReference type="EMBL" id="JAH96480.1"/>
    </source>
</evidence>
<protein>
    <submittedName>
        <fullName evidence="1">Uncharacterized protein</fullName>
    </submittedName>
</protein>
<name>A0A0E9X3L9_ANGAN</name>
<sequence>MCIIHRKTKMSTPISDQRHIKRKFQHNHSRNSYSSLIHMALSFTIYTHIRKDVLSTRLHLY</sequence>
<organism evidence="1">
    <name type="scientific">Anguilla anguilla</name>
    <name type="common">European freshwater eel</name>
    <name type="synonym">Muraena anguilla</name>
    <dbReference type="NCBI Taxonomy" id="7936"/>
    <lineage>
        <taxon>Eukaryota</taxon>
        <taxon>Metazoa</taxon>
        <taxon>Chordata</taxon>
        <taxon>Craniata</taxon>
        <taxon>Vertebrata</taxon>
        <taxon>Euteleostomi</taxon>
        <taxon>Actinopterygii</taxon>
        <taxon>Neopterygii</taxon>
        <taxon>Teleostei</taxon>
        <taxon>Anguilliformes</taxon>
        <taxon>Anguillidae</taxon>
        <taxon>Anguilla</taxon>
    </lineage>
</organism>
<reference evidence="1" key="1">
    <citation type="submission" date="2014-11" db="EMBL/GenBank/DDBJ databases">
        <authorList>
            <person name="Amaro Gonzalez C."/>
        </authorList>
    </citation>
    <scope>NUCLEOTIDE SEQUENCE</scope>
</reference>
<reference evidence="1" key="2">
    <citation type="journal article" date="2015" name="Fish Shellfish Immunol.">
        <title>Early steps in the European eel (Anguilla anguilla)-Vibrio vulnificus interaction in the gills: Role of the RtxA13 toxin.</title>
        <authorList>
            <person name="Callol A."/>
            <person name="Pajuelo D."/>
            <person name="Ebbesson L."/>
            <person name="Teles M."/>
            <person name="MacKenzie S."/>
            <person name="Amaro C."/>
        </authorList>
    </citation>
    <scope>NUCLEOTIDE SEQUENCE</scope>
</reference>
<proteinExistence type="predicted"/>
<dbReference type="AlphaFoldDB" id="A0A0E9X3L9"/>
<accession>A0A0E9X3L9</accession>